<proteinExistence type="predicted"/>
<dbReference type="EnsemblMetazoa" id="AMEC008079-RA">
    <property type="protein sequence ID" value="AMEC008079-PA"/>
    <property type="gene ID" value="AMEC008079"/>
</dbReference>
<evidence type="ECO:0000313" key="2">
    <source>
        <dbReference type="EnsemblMetazoa" id="AMEC008079-PA"/>
    </source>
</evidence>
<accession>A0A182TTK2</accession>
<feature type="compositionally biased region" description="Pro residues" evidence="1">
    <location>
        <begin position="108"/>
        <end position="122"/>
    </location>
</feature>
<feature type="region of interest" description="Disordered" evidence="1">
    <location>
        <begin position="105"/>
        <end position="126"/>
    </location>
</feature>
<evidence type="ECO:0000256" key="1">
    <source>
        <dbReference type="SAM" id="MobiDB-lite"/>
    </source>
</evidence>
<reference evidence="3" key="1">
    <citation type="submission" date="2014-01" db="EMBL/GenBank/DDBJ databases">
        <title>The Genome Sequence of Anopheles melas CM1001059_A (V2).</title>
        <authorList>
            <consortium name="The Broad Institute Genomics Platform"/>
            <person name="Neafsey D.E."/>
            <person name="Besansky N."/>
            <person name="Howell P."/>
            <person name="Walton C."/>
            <person name="Young S.K."/>
            <person name="Zeng Q."/>
            <person name="Gargeya S."/>
            <person name="Fitzgerald M."/>
            <person name="Haas B."/>
            <person name="Abouelleil A."/>
            <person name="Allen A.W."/>
            <person name="Alvarado L."/>
            <person name="Arachchi H.M."/>
            <person name="Berlin A.M."/>
            <person name="Chapman S.B."/>
            <person name="Gainer-Dewar J."/>
            <person name="Goldberg J."/>
            <person name="Griggs A."/>
            <person name="Gujja S."/>
            <person name="Hansen M."/>
            <person name="Howarth C."/>
            <person name="Imamovic A."/>
            <person name="Ireland A."/>
            <person name="Larimer J."/>
            <person name="McCowan C."/>
            <person name="Murphy C."/>
            <person name="Pearson M."/>
            <person name="Poon T.W."/>
            <person name="Priest M."/>
            <person name="Roberts A."/>
            <person name="Saif S."/>
            <person name="Shea T."/>
            <person name="Sisk P."/>
            <person name="Sykes S."/>
            <person name="Wortman J."/>
            <person name="Nusbaum C."/>
            <person name="Birren B."/>
        </authorList>
    </citation>
    <scope>NUCLEOTIDE SEQUENCE [LARGE SCALE GENOMIC DNA]</scope>
    <source>
        <strain evidence="3">CM1001059</strain>
    </source>
</reference>
<protein>
    <submittedName>
        <fullName evidence="2">Uncharacterized protein</fullName>
    </submittedName>
</protein>
<dbReference type="AlphaFoldDB" id="A0A182TTK2"/>
<sequence length="290" mass="31740">MLNVAWFVPSVSRSRKISVRRAPAEFSASRSWNGLSRPEPSVSYSLNTAFHLAMSVSSCWNSSKPSLPVWSTSSIATIARHTSFEKPSDEIGWFGTIWLSKLAGPEGCVPPPPPPSPSPPRTPLQHMFSSMLSRSSMPPPGPAGPASAFCCDAYVCRFSPFREDVLVSENTRMMNSPSSFGSNVDGTITYVPGGSLNRQLTSRKLMNAGDRAADALYLKKFIFSGFWARSRSVTRYTANPIVRHSTPMLRRERRFFCSSAMITVQLPSSSSSSGSSSRITYCGLCQNVSR</sequence>
<keyword evidence="3" id="KW-1185">Reference proteome</keyword>
<dbReference type="VEuPathDB" id="VectorBase:AMEC008079"/>
<reference evidence="2" key="2">
    <citation type="submission" date="2020-05" db="UniProtKB">
        <authorList>
            <consortium name="EnsemblMetazoa"/>
        </authorList>
    </citation>
    <scope>IDENTIFICATION</scope>
    <source>
        <strain evidence="2">CM1001059</strain>
    </source>
</reference>
<organism evidence="2 3">
    <name type="scientific">Anopheles melas</name>
    <dbReference type="NCBI Taxonomy" id="34690"/>
    <lineage>
        <taxon>Eukaryota</taxon>
        <taxon>Metazoa</taxon>
        <taxon>Ecdysozoa</taxon>
        <taxon>Arthropoda</taxon>
        <taxon>Hexapoda</taxon>
        <taxon>Insecta</taxon>
        <taxon>Pterygota</taxon>
        <taxon>Neoptera</taxon>
        <taxon>Endopterygota</taxon>
        <taxon>Diptera</taxon>
        <taxon>Nematocera</taxon>
        <taxon>Culicoidea</taxon>
        <taxon>Culicidae</taxon>
        <taxon>Anophelinae</taxon>
        <taxon>Anopheles</taxon>
    </lineage>
</organism>
<dbReference type="Proteomes" id="UP000075902">
    <property type="component" value="Unassembled WGS sequence"/>
</dbReference>
<evidence type="ECO:0000313" key="3">
    <source>
        <dbReference type="Proteomes" id="UP000075902"/>
    </source>
</evidence>
<name>A0A182TTK2_9DIPT</name>